<accession>A0A8C6UQF6</accession>
<dbReference type="Ensembl" id="ENSNMLT00000044844.1">
    <property type="protein sequence ID" value="ENSNMLP00000040308.1"/>
    <property type="gene ID" value="ENSNMLG00000024769.1"/>
</dbReference>
<feature type="coiled-coil region" evidence="5">
    <location>
        <begin position="151"/>
        <end position="250"/>
    </location>
</feature>
<organism evidence="10 11">
    <name type="scientific">Neogobius melanostomus</name>
    <name type="common">round goby</name>
    <dbReference type="NCBI Taxonomy" id="47308"/>
    <lineage>
        <taxon>Eukaryota</taxon>
        <taxon>Metazoa</taxon>
        <taxon>Chordata</taxon>
        <taxon>Craniata</taxon>
        <taxon>Vertebrata</taxon>
        <taxon>Euteleostomi</taxon>
        <taxon>Actinopterygii</taxon>
        <taxon>Neopterygii</taxon>
        <taxon>Teleostei</taxon>
        <taxon>Neoteleostei</taxon>
        <taxon>Acanthomorphata</taxon>
        <taxon>Gobiaria</taxon>
        <taxon>Gobiiformes</taxon>
        <taxon>Gobioidei</taxon>
        <taxon>Gobiidae</taxon>
        <taxon>Benthophilinae</taxon>
        <taxon>Neogobiini</taxon>
        <taxon>Neogobius</taxon>
    </lineage>
</organism>
<name>A0A8C6UQF6_9GOBI</name>
<dbReference type="InterPro" id="IPR058030">
    <property type="entry name" value="TRIM8/14/16/25/29/45/65_CC"/>
</dbReference>
<protein>
    <submittedName>
        <fullName evidence="10">Uncharacterized protein</fullName>
    </submittedName>
</protein>
<evidence type="ECO:0000313" key="10">
    <source>
        <dbReference type="Ensembl" id="ENSNMLP00000040308.1"/>
    </source>
</evidence>
<keyword evidence="1" id="KW-0479">Metal-binding</keyword>
<dbReference type="Gene3D" id="2.60.120.920">
    <property type="match status" value="1"/>
</dbReference>
<dbReference type="PRINTS" id="PR01407">
    <property type="entry name" value="BUTYPHLNCDUF"/>
</dbReference>
<dbReference type="FunFam" id="2.60.120.920:FF:000004">
    <property type="entry name" value="Butyrophilin subfamily 1 member A1"/>
    <property type="match status" value="1"/>
</dbReference>
<dbReference type="Proteomes" id="UP000694523">
    <property type="component" value="Unplaced"/>
</dbReference>
<evidence type="ECO:0000259" key="8">
    <source>
        <dbReference type="PROSITE" id="PS50119"/>
    </source>
</evidence>
<dbReference type="Gene3D" id="3.30.40.10">
    <property type="entry name" value="Zinc/RING finger domain, C3HC4 (zinc finger)"/>
    <property type="match status" value="1"/>
</dbReference>
<dbReference type="Pfam" id="PF13765">
    <property type="entry name" value="PRY"/>
    <property type="match status" value="1"/>
</dbReference>
<dbReference type="SMART" id="SM00336">
    <property type="entry name" value="BBOX"/>
    <property type="match status" value="1"/>
</dbReference>
<dbReference type="InterPro" id="IPR001841">
    <property type="entry name" value="Znf_RING"/>
</dbReference>
<proteinExistence type="predicted"/>
<dbReference type="AlphaFoldDB" id="A0A8C6UQF6"/>
<dbReference type="InterPro" id="IPR027370">
    <property type="entry name" value="Znf-RING_euk"/>
</dbReference>
<dbReference type="SMART" id="SM00184">
    <property type="entry name" value="RING"/>
    <property type="match status" value="1"/>
</dbReference>
<dbReference type="InterPro" id="IPR017907">
    <property type="entry name" value="Znf_RING_CS"/>
</dbReference>
<dbReference type="SUPFAM" id="SSF49899">
    <property type="entry name" value="Concanavalin A-like lectins/glucanases"/>
    <property type="match status" value="1"/>
</dbReference>
<dbReference type="InterPro" id="IPR043136">
    <property type="entry name" value="B30.2/SPRY_sf"/>
</dbReference>
<evidence type="ECO:0000256" key="4">
    <source>
        <dbReference type="PROSITE-ProRule" id="PRU00024"/>
    </source>
</evidence>
<evidence type="ECO:0000259" key="7">
    <source>
        <dbReference type="PROSITE" id="PS50089"/>
    </source>
</evidence>
<dbReference type="PROSITE" id="PS00518">
    <property type="entry name" value="ZF_RING_1"/>
    <property type="match status" value="1"/>
</dbReference>
<evidence type="ECO:0000259" key="9">
    <source>
        <dbReference type="PROSITE" id="PS50188"/>
    </source>
</evidence>
<dbReference type="Pfam" id="PF00643">
    <property type="entry name" value="zf-B_box"/>
    <property type="match status" value="1"/>
</dbReference>
<dbReference type="PANTHER" id="PTHR24103">
    <property type="entry name" value="E3 UBIQUITIN-PROTEIN LIGASE TRIM"/>
    <property type="match status" value="1"/>
</dbReference>
<dbReference type="SMART" id="SM00449">
    <property type="entry name" value="SPRY"/>
    <property type="match status" value="1"/>
</dbReference>
<feature type="domain" description="B box-type" evidence="8">
    <location>
        <begin position="110"/>
        <end position="150"/>
    </location>
</feature>
<dbReference type="Pfam" id="PF13445">
    <property type="entry name" value="zf-RING_UBOX"/>
    <property type="match status" value="1"/>
</dbReference>
<dbReference type="GO" id="GO:0008270">
    <property type="term" value="F:zinc ion binding"/>
    <property type="evidence" value="ECO:0007669"/>
    <property type="project" value="UniProtKB-KW"/>
</dbReference>
<dbReference type="Pfam" id="PF25600">
    <property type="entry name" value="TRIM_CC"/>
    <property type="match status" value="1"/>
</dbReference>
<keyword evidence="5" id="KW-0175">Coiled coil</keyword>
<evidence type="ECO:0000256" key="2">
    <source>
        <dbReference type="ARBA" id="ARBA00022771"/>
    </source>
</evidence>
<evidence type="ECO:0000313" key="11">
    <source>
        <dbReference type="Proteomes" id="UP000694523"/>
    </source>
</evidence>
<dbReference type="InterPro" id="IPR013320">
    <property type="entry name" value="ConA-like_dom_sf"/>
</dbReference>
<dbReference type="InterPro" id="IPR050143">
    <property type="entry name" value="TRIM/RBCC"/>
</dbReference>
<feature type="domain" description="RING-type" evidence="7">
    <location>
        <begin position="12"/>
        <end position="52"/>
    </location>
</feature>
<dbReference type="InterPro" id="IPR003879">
    <property type="entry name" value="Butyrophylin_SPRY"/>
</dbReference>
<feature type="domain" description="B30.2/SPRY" evidence="9">
    <location>
        <begin position="303"/>
        <end position="489"/>
    </location>
</feature>
<dbReference type="InterPro" id="IPR003877">
    <property type="entry name" value="SPRY_dom"/>
</dbReference>
<dbReference type="Gene3D" id="3.30.160.60">
    <property type="entry name" value="Classic Zinc Finger"/>
    <property type="match status" value="1"/>
</dbReference>
<keyword evidence="3" id="KW-0862">Zinc</keyword>
<dbReference type="PROSITE" id="PS50119">
    <property type="entry name" value="ZF_BBOX"/>
    <property type="match status" value="1"/>
</dbReference>
<dbReference type="InterPro" id="IPR013083">
    <property type="entry name" value="Znf_RING/FYVE/PHD"/>
</dbReference>
<evidence type="ECO:0000256" key="5">
    <source>
        <dbReference type="SAM" id="Coils"/>
    </source>
</evidence>
<feature type="region of interest" description="Disordered" evidence="6">
    <location>
        <begin position="74"/>
        <end position="112"/>
    </location>
</feature>
<reference evidence="10" key="1">
    <citation type="submission" date="2025-08" db="UniProtKB">
        <authorList>
            <consortium name="Ensembl"/>
        </authorList>
    </citation>
    <scope>IDENTIFICATION</scope>
</reference>
<evidence type="ECO:0000256" key="3">
    <source>
        <dbReference type="ARBA" id="ARBA00022833"/>
    </source>
</evidence>
<reference evidence="10" key="2">
    <citation type="submission" date="2025-09" db="UniProtKB">
        <authorList>
            <consortium name="Ensembl"/>
        </authorList>
    </citation>
    <scope>IDENTIFICATION</scope>
</reference>
<dbReference type="SMART" id="SM00589">
    <property type="entry name" value="PRY"/>
    <property type="match status" value="1"/>
</dbReference>
<dbReference type="CDD" id="cd13733">
    <property type="entry name" value="SPRY_PRY_C-I_1"/>
    <property type="match status" value="1"/>
</dbReference>
<keyword evidence="11" id="KW-1185">Reference proteome</keyword>
<dbReference type="InterPro" id="IPR000315">
    <property type="entry name" value="Znf_B-box"/>
</dbReference>
<dbReference type="InterPro" id="IPR006574">
    <property type="entry name" value="PRY"/>
</dbReference>
<dbReference type="SUPFAM" id="SSF57845">
    <property type="entry name" value="B-box zinc-binding domain"/>
    <property type="match status" value="1"/>
</dbReference>
<dbReference type="InterPro" id="IPR001870">
    <property type="entry name" value="B30.2/SPRY"/>
</dbReference>
<sequence length="489" mass="56057">MASVSCEDQFLCSICLGIFTDPVTTACGHSFCNICINQYWDKCKPCRCPMCKEKFRSRPTLKTSTFMSEMVSEFKKKRKRDDAEPQTSESNRKVKKRKKPQRPISTVENKEERTCPKHAQPFMELFCKDHSQLICAVCFSDHKTHNIVPLKEQCEEEQSELQQKIKERRQKIQELQRSVELSQENSDRDMKEGVEFFNDLIKCVQQSLDQFKQSIEQTHEEAKQQAGEFIRKLKSEISALEQRQAQMKKILSSSNQFHVVQSFTLYKPTLEQNDWADASLKVPSCGWRMCKAVAELQNTILIPKIKGFFNGVLKQVKQHAVDVTLDPDTASPCLVVSKDHKQVHYIDDRQNLPDTPERFSDPLYVVGKQKFSSGKFYFEVQVKEKPGWCLGVVKESIDRKGNSQRTSQNGYWKLIGGINLHNLWSVPQKVGVFVNYEEGMICFIDAETSAVIHMYTDCCFTEPLLPLLNPCTNPCGINGAPLIITPVNV</sequence>
<dbReference type="PROSITE" id="PS50188">
    <property type="entry name" value="B302_SPRY"/>
    <property type="match status" value="1"/>
</dbReference>
<dbReference type="SUPFAM" id="SSF57850">
    <property type="entry name" value="RING/U-box"/>
    <property type="match status" value="1"/>
</dbReference>
<dbReference type="Pfam" id="PF00622">
    <property type="entry name" value="SPRY"/>
    <property type="match status" value="1"/>
</dbReference>
<evidence type="ECO:0000256" key="1">
    <source>
        <dbReference type="ARBA" id="ARBA00022723"/>
    </source>
</evidence>
<keyword evidence="2 4" id="KW-0863">Zinc-finger</keyword>
<dbReference type="PROSITE" id="PS50089">
    <property type="entry name" value="ZF_RING_2"/>
    <property type="match status" value="1"/>
</dbReference>
<evidence type="ECO:0000256" key="6">
    <source>
        <dbReference type="SAM" id="MobiDB-lite"/>
    </source>
</evidence>